<evidence type="ECO:0000313" key="1">
    <source>
        <dbReference type="EMBL" id="CEM42456.1"/>
    </source>
</evidence>
<dbReference type="AlphaFoldDB" id="A0A0G4HF10"/>
<name>A0A0G4HF10_9ALVE</name>
<organism evidence="1">
    <name type="scientific">Chromera velia CCMP2878</name>
    <dbReference type="NCBI Taxonomy" id="1169474"/>
    <lineage>
        <taxon>Eukaryota</taxon>
        <taxon>Sar</taxon>
        <taxon>Alveolata</taxon>
        <taxon>Colpodellida</taxon>
        <taxon>Chromeraceae</taxon>
        <taxon>Chromera</taxon>
    </lineage>
</organism>
<reference evidence="1" key="1">
    <citation type="submission" date="2014-11" db="EMBL/GenBank/DDBJ databases">
        <authorList>
            <person name="Otto D Thomas"/>
            <person name="Naeem Raeece"/>
        </authorList>
    </citation>
    <scope>NUCLEOTIDE SEQUENCE</scope>
</reference>
<sequence>MDRLTTPCAISAAVPEDGSQVVQDGQVAGVRNGREREKAKVLGDYHRGQSGQSAYSQSVFGEGTQDESLLSLLLWQPVGPDIALVESVETLPPHMRSVPFLLSDPLESVAVGTKLYVAGTPRPGTVPVSPHSPERNSVLYAFDFTLNEWSPPTLLDCRVTHMVVSPLPYDSQTIYMV</sequence>
<dbReference type="EMBL" id="CDMZ01002453">
    <property type="protein sequence ID" value="CEM42456.1"/>
    <property type="molecule type" value="Genomic_DNA"/>
</dbReference>
<proteinExistence type="predicted"/>
<protein>
    <submittedName>
        <fullName evidence="1">Uncharacterized protein</fullName>
    </submittedName>
</protein>
<gene>
    <name evidence="1" type="ORF">Cvel_26753</name>
</gene>
<accession>A0A0G4HF10</accession>
<feature type="non-terminal residue" evidence="1">
    <location>
        <position position="177"/>
    </location>
</feature>